<evidence type="ECO:0000259" key="9">
    <source>
        <dbReference type="PROSITE" id="PS51123"/>
    </source>
</evidence>
<dbReference type="NCBIfam" id="NF006541">
    <property type="entry name" value="PRK09038.1"/>
    <property type="match status" value="1"/>
</dbReference>
<keyword evidence="4 8" id="KW-0812">Transmembrane</keyword>
<keyword evidence="10" id="KW-0966">Cell projection</keyword>
<evidence type="ECO:0000256" key="8">
    <source>
        <dbReference type="SAM" id="Phobius"/>
    </source>
</evidence>
<dbReference type="PROSITE" id="PS51123">
    <property type="entry name" value="OMPA_2"/>
    <property type="match status" value="1"/>
</dbReference>
<proteinExistence type="inferred from homology"/>
<comment type="subcellular location">
    <subcellularLocation>
        <location evidence="1">Cell membrane</location>
        <topology evidence="1">Single-pass membrane protein</topology>
    </subcellularLocation>
</comment>
<evidence type="ECO:0000256" key="1">
    <source>
        <dbReference type="ARBA" id="ARBA00004162"/>
    </source>
</evidence>
<dbReference type="GO" id="GO:0005886">
    <property type="term" value="C:plasma membrane"/>
    <property type="evidence" value="ECO:0007669"/>
    <property type="project" value="UniProtKB-SubCell"/>
</dbReference>
<dbReference type="PANTHER" id="PTHR30329">
    <property type="entry name" value="STATOR ELEMENT OF FLAGELLAR MOTOR COMPLEX"/>
    <property type="match status" value="1"/>
</dbReference>
<dbReference type="InterPro" id="IPR006665">
    <property type="entry name" value="OmpA-like"/>
</dbReference>
<evidence type="ECO:0000256" key="7">
    <source>
        <dbReference type="PROSITE-ProRule" id="PRU00473"/>
    </source>
</evidence>
<keyword evidence="6 7" id="KW-0472">Membrane</keyword>
<dbReference type="Proteomes" id="UP000241421">
    <property type="component" value="Unassembled WGS sequence"/>
</dbReference>
<dbReference type="AlphaFoldDB" id="A0A2U2HN03"/>
<dbReference type="Pfam" id="PF00691">
    <property type="entry name" value="OmpA"/>
    <property type="match status" value="1"/>
</dbReference>
<keyword evidence="3" id="KW-1003">Cell membrane</keyword>
<dbReference type="OrthoDB" id="9815217at2"/>
<dbReference type="CDD" id="cd07185">
    <property type="entry name" value="OmpA_C-like"/>
    <property type="match status" value="1"/>
</dbReference>
<reference evidence="10 11" key="1">
    <citation type="submission" date="2018-04" db="EMBL/GenBank/DDBJ databases">
        <title>Massilia violaceinigra sp. nov., a novel purple-pigmented bacterium isolated from Tianshan glacier, Xinjiang, China.</title>
        <authorList>
            <person name="Wang H."/>
        </authorList>
    </citation>
    <scope>NUCLEOTIDE SEQUENCE [LARGE SCALE GENOMIC DNA]</scope>
    <source>
        <strain evidence="10 11">B448-2</strain>
    </source>
</reference>
<name>A0A2U2HN03_9BURK</name>
<dbReference type="SUPFAM" id="SSF103088">
    <property type="entry name" value="OmpA-like"/>
    <property type="match status" value="1"/>
</dbReference>
<evidence type="ECO:0000313" key="11">
    <source>
        <dbReference type="Proteomes" id="UP000241421"/>
    </source>
</evidence>
<comment type="caution">
    <text evidence="10">The sequence shown here is derived from an EMBL/GenBank/DDBJ whole genome shotgun (WGS) entry which is preliminary data.</text>
</comment>
<keyword evidence="11" id="KW-1185">Reference proteome</keyword>
<feature type="transmembrane region" description="Helical" evidence="8">
    <location>
        <begin position="20"/>
        <end position="40"/>
    </location>
</feature>
<keyword evidence="10" id="KW-0282">Flagellum</keyword>
<evidence type="ECO:0000256" key="3">
    <source>
        <dbReference type="ARBA" id="ARBA00022475"/>
    </source>
</evidence>
<dbReference type="PANTHER" id="PTHR30329:SF20">
    <property type="entry name" value="EXPORTED PROTEIN"/>
    <property type="match status" value="1"/>
</dbReference>
<protein>
    <submittedName>
        <fullName evidence="10">Flagellar motor protein MotD</fullName>
    </submittedName>
</protein>
<dbReference type="InterPro" id="IPR050330">
    <property type="entry name" value="Bact_OuterMem_StrucFunc"/>
</dbReference>
<comment type="similarity">
    <text evidence="2">Belongs to the MotB family.</text>
</comment>
<evidence type="ECO:0000313" key="10">
    <source>
        <dbReference type="EMBL" id="PWF48888.1"/>
    </source>
</evidence>
<evidence type="ECO:0000256" key="2">
    <source>
        <dbReference type="ARBA" id="ARBA00008914"/>
    </source>
</evidence>
<feature type="domain" description="OmpA-like" evidence="9">
    <location>
        <begin position="125"/>
        <end position="245"/>
    </location>
</feature>
<accession>A0A2U2HN03</accession>
<dbReference type="Pfam" id="PF13677">
    <property type="entry name" value="MotB_plug"/>
    <property type="match status" value="1"/>
</dbReference>
<gene>
    <name evidence="10" type="ORF">C7C56_009205</name>
</gene>
<dbReference type="RefSeq" id="WP_106757142.1">
    <property type="nucleotide sequence ID" value="NZ_PXWF02000122.1"/>
</dbReference>
<dbReference type="Gene3D" id="3.30.1330.60">
    <property type="entry name" value="OmpA-like domain"/>
    <property type="match status" value="1"/>
</dbReference>
<organism evidence="10 11">
    <name type="scientific">Massilia glaciei</name>
    <dbReference type="NCBI Taxonomy" id="1524097"/>
    <lineage>
        <taxon>Bacteria</taxon>
        <taxon>Pseudomonadati</taxon>
        <taxon>Pseudomonadota</taxon>
        <taxon>Betaproteobacteria</taxon>
        <taxon>Burkholderiales</taxon>
        <taxon>Oxalobacteraceae</taxon>
        <taxon>Telluria group</taxon>
        <taxon>Massilia</taxon>
    </lineage>
</organism>
<evidence type="ECO:0000256" key="6">
    <source>
        <dbReference type="ARBA" id="ARBA00023136"/>
    </source>
</evidence>
<dbReference type="InterPro" id="IPR036737">
    <property type="entry name" value="OmpA-like_sf"/>
</dbReference>
<keyword evidence="10" id="KW-0969">Cilium</keyword>
<dbReference type="InterPro" id="IPR025713">
    <property type="entry name" value="MotB-like_N_dom"/>
</dbReference>
<keyword evidence="5 8" id="KW-1133">Transmembrane helix</keyword>
<evidence type="ECO:0000256" key="5">
    <source>
        <dbReference type="ARBA" id="ARBA00022989"/>
    </source>
</evidence>
<evidence type="ECO:0000256" key="4">
    <source>
        <dbReference type="ARBA" id="ARBA00022692"/>
    </source>
</evidence>
<sequence length="255" mass="27304">MARKRYAEDAENAENHERWLISYADFITLLFAFFVVMYAISSVNEGKVKVLSASLGDAFGKHGAEAGAGGAANAPPAFSLPDLVRKRRQEALRREREALTRLAQGLKATLGPLVREGKVRVTQSGIGVSIEINASVLFEPGQAALTARSRQALGAVALLLRDDPHLLQVEGHTDPTPISNAQFASNWELSAVRAASVVRLFIDSGVDERRLTVLGHGANMPVAPNGAPEGRARNRRVAVTIVSKLPGTAEEIAIP</sequence>
<dbReference type="EMBL" id="PXWF02000122">
    <property type="protein sequence ID" value="PWF48888.1"/>
    <property type="molecule type" value="Genomic_DNA"/>
</dbReference>